<dbReference type="EMBL" id="CP126114">
    <property type="protein sequence ID" value="WHY84716.1"/>
    <property type="molecule type" value="Genomic_DNA"/>
</dbReference>
<evidence type="ECO:0008006" key="3">
    <source>
        <dbReference type="Google" id="ProtNLM"/>
    </source>
</evidence>
<evidence type="ECO:0000313" key="1">
    <source>
        <dbReference type="EMBL" id="WHY84716.1"/>
    </source>
</evidence>
<reference evidence="1" key="1">
    <citation type="submission" date="2023-05" db="EMBL/GenBank/DDBJ databases">
        <title>Comparative genomics of Bacillaceae isolates and their secondary metabolite potential.</title>
        <authorList>
            <person name="Song L."/>
            <person name="Nielsen L.J."/>
            <person name="Mohite O."/>
            <person name="Xu X."/>
            <person name="Weber T."/>
            <person name="Kovacs A.T."/>
        </authorList>
    </citation>
    <scope>NUCLEOTIDE SEQUENCE</scope>
    <source>
        <strain evidence="1">XLM17</strain>
    </source>
</reference>
<evidence type="ECO:0000313" key="2">
    <source>
        <dbReference type="Proteomes" id="UP001178288"/>
    </source>
</evidence>
<name>A0AA95SEW8_9BACI</name>
<protein>
    <recommendedName>
        <fullName evidence="3">Na+/H+ antiporter</fullName>
    </recommendedName>
</protein>
<proteinExistence type="predicted"/>
<sequence length="64" mass="7368">MSRMLTSILMIGSIGYFAFRYRYRLINVLLGSSWIRRLTVGSIMSFPGVKRKMMQSVFGGPSDW</sequence>
<dbReference type="AlphaFoldDB" id="A0AA95SEW8"/>
<dbReference type="RefSeq" id="WP_066090058.1">
    <property type="nucleotide sequence ID" value="NZ_CP126114.1"/>
</dbReference>
<gene>
    <name evidence="1" type="ORF">QNH39_18955</name>
</gene>
<keyword evidence="2" id="KW-1185">Reference proteome</keyword>
<dbReference type="Proteomes" id="UP001178288">
    <property type="component" value="Chromosome"/>
</dbReference>
<accession>A0AA95SEW8</accession>
<dbReference type="KEGG" id="nnv:QNH39_18955"/>
<organism evidence="1 2">
    <name type="scientific">Neobacillus novalis</name>
    <dbReference type="NCBI Taxonomy" id="220687"/>
    <lineage>
        <taxon>Bacteria</taxon>
        <taxon>Bacillati</taxon>
        <taxon>Bacillota</taxon>
        <taxon>Bacilli</taxon>
        <taxon>Bacillales</taxon>
        <taxon>Bacillaceae</taxon>
        <taxon>Neobacillus</taxon>
    </lineage>
</organism>